<dbReference type="Proteomes" id="UP001230649">
    <property type="component" value="Unassembled WGS sequence"/>
</dbReference>
<reference evidence="1" key="1">
    <citation type="submission" date="2023-04" db="EMBL/GenBank/DDBJ databases">
        <title>Draft Genome sequencing of Naganishia species isolated from polar environments using Oxford Nanopore Technology.</title>
        <authorList>
            <person name="Leo P."/>
            <person name="Venkateswaran K."/>
        </authorList>
    </citation>
    <scope>NUCLEOTIDE SEQUENCE</scope>
    <source>
        <strain evidence="1">MNA-CCFEE 5262</strain>
    </source>
</reference>
<dbReference type="EMBL" id="JASBWS010000126">
    <property type="protein sequence ID" value="KAJ9095225.1"/>
    <property type="molecule type" value="Genomic_DNA"/>
</dbReference>
<proteinExistence type="predicted"/>
<evidence type="ECO:0000313" key="2">
    <source>
        <dbReference type="Proteomes" id="UP001230649"/>
    </source>
</evidence>
<protein>
    <submittedName>
        <fullName evidence="1">Uncharacterized protein</fullName>
    </submittedName>
</protein>
<accession>A0ACC2V7Y0</accession>
<sequence length="229" mass="25417">MNPATDETSAPDQQRLSSDPAIAGNGTCVGPHAQTMQRDWERTKQDMPNVGHRDIVNFRILRPGYAQDGQSAILGVECLHDIHIYDPKHPDGASLDKLSEEDGKMDDFDKKFWERQANASQILEDSDTFATEITSLTILKTSPASRYLAIRPGKKIPSKEVWEDIKPEISVYCSNLSLNAEDINGMKAMTLASIHSFLEERMKDRASELTEMMSSAETCDLAQKTSGGI</sequence>
<gene>
    <name evidence="1" type="ORF">QFC20_006702</name>
</gene>
<name>A0ACC2V7Y0_9TREE</name>
<comment type="caution">
    <text evidence="1">The sequence shown here is derived from an EMBL/GenBank/DDBJ whole genome shotgun (WGS) entry which is preliminary data.</text>
</comment>
<organism evidence="1 2">
    <name type="scientific">Naganishia adeliensis</name>
    <dbReference type="NCBI Taxonomy" id="92952"/>
    <lineage>
        <taxon>Eukaryota</taxon>
        <taxon>Fungi</taxon>
        <taxon>Dikarya</taxon>
        <taxon>Basidiomycota</taxon>
        <taxon>Agaricomycotina</taxon>
        <taxon>Tremellomycetes</taxon>
        <taxon>Filobasidiales</taxon>
        <taxon>Filobasidiaceae</taxon>
        <taxon>Naganishia</taxon>
    </lineage>
</organism>
<evidence type="ECO:0000313" key="1">
    <source>
        <dbReference type="EMBL" id="KAJ9095225.1"/>
    </source>
</evidence>
<keyword evidence="2" id="KW-1185">Reference proteome</keyword>